<proteinExistence type="inferred from homology"/>
<dbReference type="PANTHER" id="PTHR46268">
    <property type="entry name" value="STRESS RESPONSE PROTEIN NHAX"/>
    <property type="match status" value="1"/>
</dbReference>
<dbReference type="Pfam" id="PF00582">
    <property type="entry name" value="Usp"/>
    <property type="match status" value="2"/>
</dbReference>
<name>A0A1R3X999_9RHOB</name>
<feature type="domain" description="UspA" evidence="3">
    <location>
        <begin position="4"/>
        <end position="146"/>
    </location>
</feature>
<evidence type="ECO:0000313" key="5">
    <source>
        <dbReference type="Proteomes" id="UP000186997"/>
    </source>
</evidence>
<evidence type="ECO:0000313" key="4">
    <source>
        <dbReference type="EMBL" id="SIT87730.1"/>
    </source>
</evidence>
<dbReference type="InterPro" id="IPR006016">
    <property type="entry name" value="UspA"/>
</dbReference>
<gene>
    <name evidence="4" type="ORF">SAMN05421665_2510</name>
</gene>
<dbReference type="PANTHER" id="PTHR46268:SF6">
    <property type="entry name" value="UNIVERSAL STRESS PROTEIN UP12"/>
    <property type="match status" value="1"/>
</dbReference>
<dbReference type="Proteomes" id="UP000186997">
    <property type="component" value="Unassembled WGS sequence"/>
</dbReference>
<keyword evidence="5" id="KW-1185">Reference proteome</keyword>
<accession>A0A1R3X999</accession>
<dbReference type="OrthoDB" id="9804721at2"/>
<feature type="domain" description="UspA" evidence="3">
    <location>
        <begin position="158"/>
        <end position="277"/>
    </location>
</feature>
<evidence type="ECO:0000256" key="2">
    <source>
        <dbReference type="SAM" id="SignalP"/>
    </source>
</evidence>
<feature type="signal peptide" evidence="2">
    <location>
        <begin position="1"/>
        <end position="16"/>
    </location>
</feature>
<dbReference type="AlphaFoldDB" id="A0A1R3X999"/>
<evidence type="ECO:0000256" key="1">
    <source>
        <dbReference type="ARBA" id="ARBA00008791"/>
    </source>
</evidence>
<dbReference type="EMBL" id="FTPR01000002">
    <property type="protein sequence ID" value="SIT87730.1"/>
    <property type="molecule type" value="Genomic_DNA"/>
</dbReference>
<dbReference type="SUPFAM" id="SSF52402">
    <property type="entry name" value="Adenine nucleotide alpha hydrolases-like"/>
    <property type="match status" value="2"/>
</dbReference>
<dbReference type="STRING" id="287098.SAMN05421665_2510"/>
<sequence length="279" mass="30388">MTLRTILVCLTSTASAAELLRSAAVLARRDNAHVIGLYVTESLVVYPGIAVHIPEVSYQSFIASQKAHAKEVKDIFDSFAKSEDFPTEWRQVSSENGFLADSIITNARFVDLVVMAQEEDGEERPLINSLQERVIKEGGRPVLVIPRGYTAEKLGETVLLGWSDTREATRAVHDMMNVVSAGATVRVLRVGKPPSNTLADHAAIDLATALSRHGPSVEIVHREKDGETVPDILGHDAFEMGADMIATGAFGHSRAYDFVIGAATRHLLRDAKLPVMFSK</sequence>
<dbReference type="RefSeq" id="WP_076660195.1">
    <property type="nucleotide sequence ID" value="NZ_FTPR01000002.1"/>
</dbReference>
<dbReference type="CDD" id="cd00293">
    <property type="entry name" value="USP-like"/>
    <property type="match status" value="2"/>
</dbReference>
<dbReference type="Gene3D" id="3.40.50.12370">
    <property type="match status" value="1"/>
</dbReference>
<protein>
    <submittedName>
        <fullName evidence="4">Nucleotide-binding universal stress protein, UspA family</fullName>
    </submittedName>
</protein>
<feature type="chain" id="PRO_5010196212" evidence="2">
    <location>
        <begin position="17"/>
        <end position="279"/>
    </location>
</feature>
<organism evidence="4 5">
    <name type="scientific">Yoonia rosea</name>
    <dbReference type="NCBI Taxonomy" id="287098"/>
    <lineage>
        <taxon>Bacteria</taxon>
        <taxon>Pseudomonadati</taxon>
        <taxon>Pseudomonadota</taxon>
        <taxon>Alphaproteobacteria</taxon>
        <taxon>Rhodobacterales</taxon>
        <taxon>Paracoccaceae</taxon>
        <taxon>Yoonia</taxon>
    </lineage>
</organism>
<comment type="similarity">
    <text evidence="1">Belongs to the universal stress protein A family.</text>
</comment>
<keyword evidence="2" id="KW-0732">Signal</keyword>
<reference evidence="5" key="1">
    <citation type="submission" date="2017-01" db="EMBL/GenBank/DDBJ databases">
        <authorList>
            <person name="Varghese N."/>
            <person name="Submissions S."/>
        </authorList>
    </citation>
    <scope>NUCLEOTIDE SEQUENCE [LARGE SCALE GENOMIC DNA]</scope>
    <source>
        <strain evidence="5">DSM 29591</strain>
    </source>
</reference>
<evidence type="ECO:0000259" key="3">
    <source>
        <dbReference type="Pfam" id="PF00582"/>
    </source>
</evidence>